<organism evidence="1 2">
    <name type="scientific">Ancylostoma ceylanicum</name>
    <dbReference type="NCBI Taxonomy" id="53326"/>
    <lineage>
        <taxon>Eukaryota</taxon>
        <taxon>Metazoa</taxon>
        <taxon>Ecdysozoa</taxon>
        <taxon>Nematoda</taxon>
        <taxon>Chromadorea</taxon>
        <taxon>Rhabditida</taxon>
        <taxon>Rhabditina</taxon>
        <taxon>Rhabditomorpha</taxon>
        <taxon>Strongyloidea</taxon>
        <taxon>Ancylostomatidae</taxon>
        <taxon>Ancylostomatinae</taxon>
        <taxon>Ancylostoma</taxon>
    </lineage>
</organism>
<sequence length="124" mass="14528">MHLFQYNMKESHKDMLVGKKYVIRPTRTEMTTVFDYERLLSRVETFVVRTSIGHHLIAVRSWPSRSSFSVRMKKQVIIFTQPNSSDLGSFLQPRYVNLPQLAEIFEMDVYGFDYSGSVFNSGFM</sequence>
<dbReference type="Proteomes" id="UP000024635">
    <property type="component" value="Unassembled WGS sequence"/>
</dbReference>
<dbReference type="OrthoDB" id="446723at2759"/>
<dbReference type="STRING" id="53326.A0A016T553"/>
<dbReference type="AlphaFoldDB" id="A0A016T553"/>
<proteinExistence type="predicted"/>
<reference evidence="2" key="1">
    <citation type="journal article" date="2015" name="Nat. Genet.">
        <title>The genome and transcriptome of the zoonotic hookworm Ancylostoma ceylanicum identify infection-specific gene families.</title>
        <authorList>
            <person name="Schwarz E.M."/>
            <person name="Hu Y."/>
            <person name="Antoshechkin I."/>
            <person name="Miller M.M."/>
            <person name="Sternberg P.W."/>
            <person name="Aroian R.V."/>
        </authorList>
    </citation>
    <scope>NUCLEOTIDE SEQUENCE</scope>
    <source>
        <strain evidence="2">HY135</strain>
    </source>
</reference>
<accession>A0A016T553</accession>
<comment type="caution">
    <text evidence="1">The sequence shown here is derived from an EMBL/GenBank/DDBJ whole genome shotgun (WGS) entry which is preliminary data.</text>
</comment>
<protein>
    <submittedName>
        <fullName evidence="1">Uncharacterized protein</fullName>
    </submittedName>
</protein>
<evidence type="ECO:0000313" key="1">
    <source>
        <dbReference type="EMBL" id="EYB98073.1"/>
    </source>
</evidence>
<name>A0A016T553_9BILA</name>
<evidence type="ECO:0000313" key="2">
    <source>
        <dbReference type="Proteomes" id="UP000024635"/>
    </source>
</evidence>
<dbReference type="EMBL" id="JARK01001470">
    <property type="protein sequence ID" value="EYB98073.1"/>
    <property type="molecule type" value="Genomic_DNA"/>
</dbReference>
<gene>
    <name evidence="1" type="primary">Acey_s0134.g1834</name>
    <name evidence="1" type="ORF">Y032_0134g1834</name>
</gene>
<keyword evidence="2" id="KW-1185">Reference proteome</keyword>